<comment type="similarity">
    <text evidence="1 6">Belongs to the glutaminase family.</text>
</comment>
<keyword evidence="6" id="KW-0007">Acetylation</keyword>
<dbReference type="SUPFAM" id="SSF56601">
    <property type="entry name" value="beta-lactamase/transpeptidase-like"/>
    <property type="match status" value="1"/>
</dbReference>
<reference evidence="7 8" key="1">
    <citation type="submission" date="2024-01" db="EMBL/GenBank/DDBJ databases">
        <title>Maribacter spp. originated from different algae showed divergent polysaccharides utilization ability.</title>
        <authorList>
            <person name="Wang H."/>
            <person name="Wu Y."/>
        </authorList>
    </citation>
    <scope>NUCLEOTIDE SEQUENCE [LARGE SCALE GENOMIC DNA]</scope>
    <source>
        <strain evidence="7 8">KPT27_14</strain>
    </source>
</reference>
<keyword evidence="4 6" id="KW-0378">Hydrolase</keyword>
<proteinExistence type="inferred from homology"/>
<dbReference type="EC" id="3.5.1.2" evidence="3 6"/>
<evidence type="ECO:0000256" key="1">
    <source>
        <dbReference type="ARBA" id="ARBA00011076"/>
    </source>
</evidence>
<dbReference type="HAMAP" id="MF_00313">
    <property type="entry name" value="Glutaminase"/>
    <property type="match status" value="1"/>
</dbReference>
<feature type="binding site" evidence="6">
    <location>
        <position position="64"/>
    </location>
    <ligand>
        <name>substrate</name>
    </ligand>
</feature>
<dbReference type="InterPro" id="IPR015868">
    <property type="entry name" value="Glutaminase"/>
</dbReference>
<evidence type="ECO:0000256" key="6">
    <source>
        <dbReference type="HAMAP-Rule" id="MF_00313"/>
    </source>
</evidence>
<evidence type="ECO:0000313" key="8">
    <source>
        <dbReference type="Proteomes" id="UP001343698"/>
    </source>
</evidence>
<name>A0ABU7IMG8_9FLAO</name>
<feature type="binding site" evidence="6">
    <location>
        <position position="165"/>
    </location>
    <ligand>
        <name>substrate</name>
    </ligand>
</feature>
<dbReference type="Pfam" id="PF04960">
    <property type="entry name" value="Glutaminase"/>
    <property type="match status" value="1"/>
</dbReference>
<organism evidence="7 8">
    <name type="scientific">Maribacter flavus</name>
    <dbReference type="NCBI Taxonomy" id="1658664"/>
    <lineage>
        <taxon>Bacteria</taxon>
        <taxon>Pseudomonadati</taxon>
        <taxon>Bacteroidota</taxon>
        <taxon>Flavobacteriia</taxon>
        <taxon>Flavobacteriales</taxon>
        <taxon>Flavobacteriaceae</taxon>
        <taxon>Maribacter</taxon>
    </lineage>
</organism>
<dbReference type="InterPro" id="IPR012338">
    <property type="entry name" value="Beta-lactam/transpept-like"/>
</dbReference>
<dbReference type="Gene3D" id="3.40.710.10">
    <property type="entry name" value="DD-peptidase/beta-lactamase superfamily"/>
    <property type="match status" value="1"/>
</dbReference>
<dbReference type="NCBIfam" id="NF002133">
    <property type="entry name" value="PRK00971.1-2"/>
    <property type="match status" value="1"/>
</dbReference>
<evidence type="ECO:0000256" key="5">
    <source>
        <dbReference type="ARBA" id="ARBA00049534"/>
    </source>
</evidence>
<evidence type="ECO:0000256" key="3">
    <source>
        <dbReference type="ARBA" id="ARBA00012918"/>
    </source>
</evidence>
<dbReference type="NCBIfam" id="TIGR03814">
    <property type="entry name" value="Gln_ase"/>
    <property type="match status" value="1"/>
</dbReference>
<dbReference type="PANTHER" id="PTHR12544">
    <property type="entry name" value="GLUTAMINASE"/>
    <property type="match status" value="1"/>
</dbReference>
<protein>
    <recommendedName>
        <fullName evidence="3 6">Glutaminase</fullName>
        <ecNumber evidence="3 6">3.5.1.2</ecNumber>
    </recommendedName>
</protein>
<comment type="caution">
    <text evidence="7">The sequence shown here is derived from an EMBL/GenBank/DDBJ whole genome shotgun (WGS) entry which is preliminary data.</text>
</comment>
<accession>A0ABU7IMG8</accession>
<sequence>MPDFKKILHTIYEKTKQLSDTGRVATYIPELACVPEDKFGICLLDIEKESYQIGDFDERFSVQSISKVLTLAMAMGLIGEKIWDRVDVEPSGDPFNHLSLLEQENGIPRNPLINAGAIVIADILVSELKNPKKEFLEFVHKVSGDTSISYDEKVAHSEKATGFKNYAAANLLKSYGNLKNDVIKVLDFYFYQCSLSMSCSQLCNTFYLFINRGKCLKNYDFLTVSQVKRINAIMLTCGFYDEAGEFAFEVGLPGKSGVGGGIVALLPRKFCVAVWSPGLNPKGNSTRGMAALERLTTLSDLSIF</sequence>
<evidence type="ECO:0000256" key="4">
    <source>
        <dbReference type="ARBA" id="ARBA00022801"/>
    </source>
</evidence>
<dbReference type="EMBL" id="JAZDDF010000013">
    <property type="protein sequence ID" value="MEE1974164.1"/>
    <property type="molecule type" value="Genomic_DNA"/>
</dbReference>
<feature type="binding site" evidence="6">
    <location>
        <position position="189"/>
    </location>
    <ligand>
        <name>substrate</name>
    </ligand>
</feature>
<feature type="binding site" evidence="6">
    <location>
        <position position="240"/>
    </location>
    <ligand>
        <name>substrate</name>
    </ligand>
</feature>
<dbReference type="GO" id="GO:0004359">
    <property type="term" value="F:glutaminase activity"/>
    <property type="evidence" value="ECO:0007669"/>
    <property type="project" value="UniProtKB-EC"/>
</dbReference>
<dbReference type="PANTHER" id="PTHR12544:SF29">
    <property type="entry name" value="GLUTAMINASE"/>
    <property type="match status" value="1"/>
</dbReference>
<feature type="binding site" evidence="6">
    <location>
        <position position="258"/>
    </location>
    <ligand>
        <name>substrate</name>
    </ligand>
</feature>
<comment type="subunit">
    <text evidence="2 6">Homotetramer.</text>
</comment>
<dbReference type="Proteomes" id="UP001343698">
    <property type="component" value="Unassembled WGS sequence"/>
</dbReference>
<comment type="catalytic activity">
    <reaction evidence="5 6">
        <text>L-glutamine + H2O = L-glutamate + NH4(+)</text>
        <dbReference type="Rhea" id="RHEA:15889"/>
        <dbReference type="ChEBI" id="CHEBI:15377"/>
        <dbReference type="ChEBI" id="CHEBI:28938"/>
        <dbReference type="ChEBI" id="CHEBI:29985"/>
        <dbReference type="ChEBI" id="CHEBI:58359"/>
        <dbReference type="EC" id="3.5.1.2"/>
    </reaction>
</comment>
<feature type="binding site" evidence="6">
    <location>
        <position position="158"/>
    </location>
    <ligand>
        <name>substrate</name>
    </ligand>
</feature>
<keyword evidence="8" id="KW-1185">Reference proteome</keyword>
<dbReference type="RefSeq" id="WP_272637993.1">
    <property type="nucleotide sequence ID" value="NZ_JAZDDF010000013.1"/>
</dbReference>
<gene>
    <name evidence="6" type="primary">glsA</name>
    <name evidence="7" type="ORF">V1H85_17030</name>
</gene>
<feature type="binding site" evidence="6">
    <location>
        <position position="114"/>
    </location>
    <ligand>
        <name>substrate</name>
    </ligand>
</feature>
<evidence type="ECO:0000313" key="7">
    <source>
        <dbReference type="EMBL" id="MEE1974164.1"/>
    </source>
</evidence>
<evidence type="ECO:0000256" key="2">
    <source>
        <dbReference type="ARBA" id="ARBA00011881"/>
    </source>
</evidence>